<evidence type="ECO:0000256" key="1">
    <source>
        <dbReference type="SAM" id="MobiDB-lite"/>
    </source>
</evidence>
<feature type="compositionally biased region" description="Basic residues" evidence="1">
    <location>
        <begin position="247"/>
        <end position="263"/>
    </location>
</feature>
<reference evidence="3" key="2">
    <citation type="journal article" date="2008" name="Nucleic Acids Res.">
        <title>The rice annotation project database (RAP-DB): 2008 update.</title>
        <authorList>
            <consortium name="The rice annotation project (RAP)"/>
        </authorList>
    </citation>
    <scope>GENOME REANNOTATION</scope>
    <source>
        <strain evidence="3">cv. Nipponbare</strain>
    </source>
</reference>
<proteinExistence type="predicted"/>
<dbReference type="EMBL" id="AP004571">
    <property type="protein sequence ID" value="BAD33124.1"/>
    <property type="molecule type" value="Genomic_DNA"/>
</dbReference>
<name>Q69UE5_ORYSJ</name>
<dbReference type="AlphaFoldDB" id="Q69UE5"/>
<organism evidence="2 3">
    <name type="scientific">Oryza sativa subsp. japonica</name>
    <name type="common">Rice</name>
    <dbReference type="NCBI Taxonomy" id="39947"/>
    <lineage>
        <taxon>Eukaryota</taxon>
        <taxon>Viridiplantae</taxon>
        <taxon>Streptophyta</taxon>
        <taxon>Embryophyta</taxon>
        <taxon>Tracheophyta</taxon>
        <taxon>Spermatophyta</taxon>
        <taxon>Magnoliopsida</taxon>
        <taxon>Liliopsida</taxon>
        <taxon>Poales</taxon>
        <taxon>Poaceae</taxon>
        <taxon>BOP clade</taxon>
        <taxon>Oryzoideae</taxon>
        <taxon>Oryzeae</taxon>
        <taxon>Oryzinae</taxon>
        <taxon>Oryza</taxon>
        <taxon>Oryza sativa</taxon>
    </lineage>
</organism>
<feature type="region of interest" description="Disordered" evidence="1">
    <location>
        <begin position="245"/>
        <end position="268"/>
    </location>
</feature>
<evidence type="ECO:0000313" key="3">
    <source>
        <dbReference type="Proteomes" id="UP000000763"/>
    </source>
</evidence>
<feature type="region of interest" description="Disordered" evidence="1">
    <location>
        <begin position="381"/>
        <end position="403"/>
    </location>
</feature>
<reference evidence="3" key="1">
    <citation type="journal article" date="2005" name="Nature">
        <title>The map-based sequence of the rice genome.</title>
        <authorList>
            <consortium name="International rice genome sequencing project (IRGSP)"/>
            <person name="Matsumoto T."/>
            <person name="Wu J."/>
            <person name="Kanamori H."/>
            <person name="Katayose Y."/>
            <person name="Fujisawa M."/>
            <person name="Namiki N."/>
            <person name="Mizuno H."/>
            <person name="Yamamoto K."/>
            <person name="Antonio B.A."/>
            <person name="Baba T."/>
            <person name="Sakata K."/>
            <person name="Nagamura Y."/>
            <person name="Aoki H."/>
            <person name="Arikawa K."/>
            <person name="Arita K."/>
            <person name="Bito T."/>
            <person name="Chiden Y."/>
            <person name="Fujitsuka N."/>
            <person name="Fukunaka R."/>
            <person name="Hamada M."/>
            <person name="Harada C."/>
            <person name="Hayashi A."/>
            <person name="Hijishita S."/>
            <person name="Honda M."/>
            <person name="Hosokawa S."/>
            <person name="Ichikawa Y."/>
            <person name="Idonuma A."/>
            <person name="Iijima M."/>
            <person name="Ikeda M."/>
            <person name="Ikeno M."/>
            <person name="Ito K."/>
            <person name="Ito S."/>
            <person name="Ito T."/>
            <person name="Ito Y."/>
            <person name="Ito Y."/>
            <person name="Iwabuchi A."/>
            <person name="Kamiya K."/>
            <person name="Karasawa W."/>
            <person name="Kurita K."/>
            <person name="Katagiri S."/>
            <person name="Kikuta A."/>
            <person name="Kobayashi H."/>
            <person name="Kobayashi N."/>
            <person name="Machita K."/>
            <person name="Maehara T."/>
            <person name="Masukawa M."/>
            <person name="Mizubayashi T."/>
            <person name="Mukai Y."/>
            <person name="Nagasaki H."/>
            <person name="Nagata Y."/>
            <person name="Naito S."/>
            <person name="Nakashima M."/>
            <person name="Nakama Y."/>
            <person name="Nakamichi Y."/>
            <person name="Nakamura M."/>
            <person name="Meguro A."/>
            <person name="Negishi M."/>
            <person name="Ohta I."/>
            <person name="Ohta T."/>
            <person name="Okamoto M."/>
            <person name="Ono N."/>
            <person name="Saji S."/>
            <person name="Sakaguchi M."/>
            <person name="Sakai K."/>
            <person name="Shibata M."/>
            <person name="Shimokawa T."/>
            <person name="Song J."/>
            <person name="Takazaki Y."/>
            <person name="Terasawa K."/>
            <person name="Tsugane M."/>
            <person name="Tsuji K."/>
            <person name="Ueda S."/>
            <person name="Waki K."/>
            <person name="Yamagata H."/>
            <person name="Yamamoto M."/>
            <person name="Yamamoto S."/>
            <person name="Yamane H."/>
            <person name="Yoshiki S."/>
            <person name="Yoshihara R."/>
            <person name="Yukawa K."/>
            <person name="Zhong H."/>
            <person name="Yano M."/>
            <person name="Yuan Q."/>
            <person name="Ouyang S."/>
            <person name="Liu J."/>
            <person name="Jones K.M."/>
            <person name="Gansberger K."/>
            <person name="Moffat K."/>
            <person name="Hill J."/>
            <person name="Bera J."/>
            <person name="Fadrosh D."/>
            <person name="Jin S."/>
            <person name="Johri S."/>
            <person name="Kim M."/>
            <person name="Overton L."/>
            <person name="Reardon M."/>
            <person name="Tsitrin T."/>
            <person name="Vuong H."/>
            <person name="Weaver B."/>
            <person name="Ciecko A."/>
            <person name="Tallon L."/>
            <person name="Jackson J."/>
            <person name="Pai G."/>
            <person name="Aken S.V."/>
            <person name="Utterback T."/>
            <person name="Reidmuller S."/>
            <person name="Feldblyum T."/>
            <person name="Hsiao J."/>
            <person name="Zismann V."/>
            <person name="Iobst S."/>
            <person name="de Vazeille A.R."/>
            <person name="Buell C.R."/>
            <person name="Ying K."/>
            <person name="Li Y."/>
            <person name="Lu T."/>
            <person name="Huang Y."/>
            <person name="Zhao Q."/>
            <person name="Feng Q."/>
            <person name="Zhang L."/>
            <person name="Zhu J."/>
            <person name="Weng Q."/>
            <person name="Mu J."/>
            <person name="Lu Y."/>
            <person name="Fan D."/>
            <person name="Liu Y."/>
            <person name="Guan J."/>
            <person name="Zhang Y."/>
            <person name="Yu S."/>
            <person name="Liu X."/>
            <person name="Zhang Y."/>
            <person name="Hong G."/>
            <person name="Han B."/>
            <person name="Choisne N."/>
            <person name="Demange N."/>
            <person name="Orjeda G."/>
            <person name="Samain S."/>
            <person name="Cattolico L."/>
            <person name="Pelletier E."/>
            <person name="Couloux A."/>
            <person name="Segurens B."/>
            <person name="Wincker P."/>
            <person name="D'Hont A."/>
            <person name="Scarpelli C."/>
            <person name="Weissenbach J."/>
            <person name="Salanoubat M."/>
            <person name="Quetier F."/>
            <person name="Yu Y."/>
            <person name="Kim H.R."/>
            <person name="Rambo T."/>
            <person name="Currie J."/>
            <person name="Collura K."/>
            <person name="Luo M."/>
            <person name="Yang T."/>
            <person name="Ammiraju J.S.S."/>
            <person name="Engler F."/>
            <person name="Soderlund C."/>
            <person name="Wing R.A."/>
            <person name="Palmer L.E."/>
            <person name="de la Bastide M."/>
            <person name="Spiegel L."/>
            <person name="Nascimento L."/>
            <person name="Zutavern T."/>
            <person name="O'Shaughnessy A."/>
            <person name="Dike S."/>
            <person name="Dedhia N."/>
            <person name="Preston R."/>
            <person name="Balija V."/>
            <person name="McCombie W.R."/>
            <person name="Chow T."/>
            <person name="Chen H."/>
            <person name="Chung M."/>
            <person name="Chen C."/>
            <person name="Shaw J."/>
            <person name="Wu H."/>
            <person name="Hsiao K."/>
            <person name="Chao Y."/>
            <person name="Chu M."/>
            <person name="Cheng C."/>
            <person name="Hour A."/>
            <person name="Lee P."/>
            <person name="Lin S."/>
            <person name="Lin Y."/>
            <person name="Liou J."/>
            <person name="Liu S."/>
            <person name="Hsing Y."/>
            <person name="Raghuvanshi S."/>
            <person name="Mohanty A."/>
            <person name="Bharti A.K."/>
            <person name="Gaur A."/>
            <person name="Gupta V."/>
            <person name="Kumar D."/>
            <person name="Ravi V."/>
            <person name="Vij S."/>
            <person name="Kapur A."/>
            <person name="Khurana P."/>
            <person name="Khurana P."/>
            <person name="Khurana J.P."/>
            <person name="Tyagi A.K."/>
            <person name="Gaikwad K."/>
            <person name="Singh A."/>
            <person name="Dalal V."/>
            <person name="Srivastava S."/>
            <person name="Dixit A."/>
            <person name="Pal A.K."/>
            <person name="Ghazi I.A."/>
            <person name="Yadav M."/>
            <person name="Pandit A."/>
            <person name="Bhargava A."/>
            <person name="Sureshbabu K."/>
            <person name="Batra K."/>
            <person name="Sharma T.R."/>
            <person name="Mohapatra T."/>
            <person name="Singh N.K."/>
            <person name="Messing J."/>
            <person name="Nelson A.B."/>
            <person name="Fuks G."/>
            <person name="Kavchok S."/>
            <person name="Keizer G."/>
            <person name="Linton E."/>
            <person name="Llaca V."/>
            <person name="Song R."/>
            <person name="Tanyolac B."/>
            <person name="Young S."/>
            <person name="Ho-Il K."/>
            <person name="Hahn J.H."/>
            <person name="Sangsakoo G."/>
            <person name="Vanavichit A."/>
            <person name="de Mattos Luiz.A.T."/>
            <person name="Zimmer P.D."/>
            <person name="Malone G."/>
            <person name="Dellagostin O."/>
            <person name="de Oliveira A.C."/>
            <person name="Bevan M."/>
            <person name="Bancroft I."/>
            <person name="Minx P."/>
            <person name="Cordum H."/>
            <person name="Wilson R."/>
            <person name="Cheng Z."/>
            <person name="Jin W."/>
            <person name="Jiang J."/>
            <person name="Leong S.A."/>
            <person name="Iwama H."/>
            <person name="Gojobori T."/>
            <person name="Itoh T."/>
            <person name="Niimura Y."/>
            <person name="Fujii Y."/>
            <person name="Habara T."/>
            <person name="Sakai H."/>
            <person name="Sato Y."/>
            <person name="Wilson G."/>
            <person name="Kumar K."/>
            <person name="McCouch S."/>
            <person name="Juretic N."/>
            <person name="Hoen D."/>
            <person name="Wright S."/>
            <person name="Bruskiewich R."/>
            <person name="Bureau T."/>
            <person name="Miyao A."/>
            <person name="Hirochika H."/>
            <person name="Nishikawa T."/>
            <person name="Kadowaki K."/>
            <person name="Sugiura M."/>
            <person name="Burr B."/>
            <person name="Sasaki T."/>
        </authorList>
    </citation>
    <scope>NUCLEOTIDE SEQUENCE [LARGE SCALE GENOMIC DNA]</scope>
    <source>
        <strain evidence="3">cv. Nipponbare</strain>
    </source>
</reference>
<feature type="compositionally biased region" description="Pro residues" evidence="1">
    <location>
        <begin position="339"/>
        <end position="355"/>
    </location>
</feature>
<sequence>MAGEGGSGGASSPPPDPGRGGLAAATAGGGMRRWKGGGCGGRWWRPSNGAFPLLDLEGGQAAGGEAVETCWREAVVARRRDERQWLSDGGALPPSDLDGGQAAGGEVVAAWQRNEWQWRRTSCTCRRAVGGGSGAWTGGEHGGREWWTWDRRRARRVARRGVVGPGQAAGVAGVVERRPVAGGHDGARAPLSLRRAAKRGSEAVGGGTTSRGFAVNAYLLPLLPPPTTGPLTRVREWEDALASFAAPRRRSPPPRPLPHRRRLASFAPASRLATTLATLLPRLLRHPHHARPASPSPPQPRSPLRRLASFAPAALASPPSPSRSPLLCPRCSPPPPPPCLASPLLTPPRLLPRPSPSEGEEGERRLGVCEAIAVDPSVTLTTGASPIVGSTQAVTGTPTGKARGGGVCGRFWAISDVASIDDDESEDEMLHLQPSVPNHKMSFPMGAGLEEGWTTLVNSVDQSTPSDLLRKWCERVRWLVVEDDMAAAVVPAAAAMARMVTAVAACSIQAGEKVALGGRGGEDRGGLAAEVDIPGTRLCLERLPGMAVVVLPAVVIKAVAETVTEVRMVSSL</sequence>
<feature type="region of interest" description="Disordered" evidence="1">
    <location>
        <begin position="1"/>
        <end position="31"/>
    </location>
</feature>
<feature type="compositionally biased region" description="Polar residues" evidence="1">
    <location>
        <begin position="381"/>
        <end position="398"/>
    </location>
</feature>
<evidence type="ECO:0000313" key="2">
    <source>
        <dbReference type="EMBL" id="BAD33124.1"/>
    </source>
</evidence>
<feature type="region of interest" description="Disordered" evidence="1">
    <location>
        <begin position="339"/>
        <end position="364"/>
    </location>
</feature>
<accession>Q69UE5</accession>
<protein>
    <submittedName>
        <fullName evidence="2">Uncharacterized protein</fullName>
    </submittedName>
</protein>
<gene>
    <name evidence="2" type="primary">P0652A05.19</name>
</gene>
<dbReference type="Proteomes" id="UP000000763">
    <property type="component" value="Chromosome 6"/>
</dbReference>